<dbReference type="Gene3D" id="3.40.50.1820">
    <property type="entry name" value="alpha/beta hydrolase"/>
    <property type="match status" value="1"/>
</dbReference>
<dbReference type="AlphaFoldDB" id="A0A5C3LGM9"/>
<gene>
    <name evidence="5" type="ORF">FA15DRAFT_722019</name>
</gene>
<keyword evidence="3" id="KW-0732">Signal</keyword>
<dbReference type="SUPFAM" id="SSF53474">
    <property type="entry name" value="alpha/beta-Hydrolases"/>
    <property type="match status" value="1"/>
</dbReference>
<evidence type="ECO:0000259" key="4">
    <source>
        <dbReference type="Pfam" id="PF00135"/>
    </source>
</evidence>
<keyword evidence="2 3" id="KW-0378">Hydrolase</keyword>
<evidence type="ECO:0000313" key="5">
    <source>
        <dbReference type="EMBL" id="TFK27681.1"/>
    </source>
</evidence>
<dbReference type="PROSITE" id="PS00122">
    <property type="entry name" value="CARBOXYLESTERASE_B_1"/>
    <property type="match status" value="1"/>
</dbReference>
<dbReference type="STRING" id="230819.A0A5C3LGM9"/>
<dbReference type="EC" id="3.1.1.-" evidence="3"/>
<feature type="chain" id="PRO_5023088212" description="Carboxylic ester hydrolase" evidence="3">
    <location>
        <begin position="19"/>
        <end position="551"/>
    </location>
</feature>
<name>A0A5C3LGM9_COPMA</name>
<evidence type="ECO:0000256" key="2">
    <source>
        <dbReference type="ARBA" id="ARBA00022801"/>
    </source>
</evidence>
<dbReference type="OrthoDB" id="408631at2759"/>
<dbReference type="GO" id="GO:0016787">
    <property type="term" value="F:hydrolase activity"/>
    <property type="evidence" value="ECO:0007669"/>
    <property type="project" value="UniProtKB-KW"/>
</dbReference>
<organism evidence="5 6">
    <name type="scientific">Coprinopsis marcescibilis</name>
    <name type="common">Agaric fungus</name>
    <name type="synonym">Psathyrella marcescibilis</name>
    <dbReference type="NCBI Taxonomy" id="230819"/>
    <lineage>
        <taxon>Eukaryota</taxon>
        <taxon>Fungi</taxon>
        <taxon>Dikarya</taxon>
        <taxon>Basidiomycota</taxon>
        <taxon>Agaricomycotina</taxon>
        <taxon>Agaricomycetes</taxon>
        <taxon>Agaricomycetidae</taxon>
        <taxon>Agaricales</taxon>
        <taxon>Agaricineae</taxon>
        <taxon>Psathyrellaceae</taxon>
        <taxon>Coprinopsis</taxon>
    </lineage>
</organism>
<comment type="similarity">
    <text evidence="1 3">Belongs to the type-B carboxylesterase/lipase family.</text>
</comment>
<dbReference type="InterPro" id="IPR002018">
    <property type="entry name" value="CarbesteraseB"/>
</dbReference>
<sequence>MFSSLVAGLALHAAFAVAAPQPRAPAPAVSINGGTFVGERVSNVDKYLGIPFAQPPVGDLRFRLPVAYDSYAGTYDASEYGPSCTQQSISLPLVSGLVKETTDYIIGSIFGQVFPDSEDCLTLNIVKPSNAAANAKLPVLVWIFGGGFQLGSTSMFKFRYDGGALVAKSRSMGQDVVFVSMNYRLSGLGFLASKEVREAGVGNLGLQDQREALRWIQKHISKFGGDPTKVTIWGESAGAISVAMQMVANDGNTEGLFRGGFMQSGAAIPVGPVENGQVHYDAIVKETGCSAASDTLQCLRTVPYSSIRAAINKSPSIFSYQSLRLAWLPREDGRFITDDPLKLVQQGKVANIPYVTGNCDDEGTLFSLSTLNVTTDTQFKRWVQNTFLSGLSNTQVDRIAQLYPATPSQGSPFGTGLLNTISPQFKRFAAFQGDGVFQAPRRWFLQHTAHKQNAWSFVSTRLKGLPILGAAHATDLLNVWFGGEMGEYLLRFANKLDPNGGFGVYDWPKYTTDSKRMLQFKDGLLPLGTTTDNYREEAMNYLIDITLTNPV</sequence>
<dbReference type="Proteomes" id="UP000307440">
    <property type="component" value="Unassembled WGS sequence"/>
</dbReference>
<dbReference type="EMBL" id="ML210162">
    <property type="protein sequence ID" value="TFK27681.1"/>
    <property type="molecule type" value="Genomic_DNA"/>
</dbReference>
<feature type="domain" description="Carboxylesterase type B" evidence="4">
    <location>
        <begin position="26"/>
        <end position="536"/>
    </location>
</feature>
<protein>
    <recommendedName>
        <fullName evidence="3">Carboxylic ester hydrolase</fullName>
        <ecNumber evidence="3">3.1.1.-</ecNumber>
    </recommendedName>
</protein>
<keyword evidence="6" id="KW-1185">Reference proteome</keyword>
<evidence type="ECO:0000256" key="3">
    <source>
        <dbReference type="RuleBase" id="RU361235"/>
    </source>
</evidence>
<proteinExistence type="inferred from homology"/>
<reference evidence="5 6" key="1">
    <citation type="journal article" date="2019" name="Nat. Ecol. Evol.">
        <title>Megaphylogeny resolves global patterns of mushroom evolution.</title>
        <authorList>
            <person name="Varga T."/>
            <person name="Krizsan K."/>
            <person name="Foldi C."/>
            <person name="Dima B."/>
            <person name="Sanchez-Garcia M."/>
            <person name="Sanchez-Ramirez S."/>
            <person name="Szollosi G.J."/>
            <person name="Szarkandi J.G."/>
            <person name="Papp V."/>
            <person name="Albert L."/>
            <person name="Andreopoulos W."/>
            <person name="Angelini C."/>
            <person name="Antonin V."/>
            <person name="Barry K.W."/>
            <person name="Bougher N.L."/>
            <person name="Buchanan P."/>
            <person name="Buyck B."/>
            <person name="Bense V."/>
            <person name="Catcheside P."/>
            <person name="Chovatia M."/>
            <person name="Cooper J."/>
            <person name="Damon W."/>
            <person name="Desjardin D."/>
            <person name="Finy P."/>
            <person name="Geml J."/>
            <person name="Haridas S."/>
            <person name="Hughes K."/>
            <person name="Justo A."/>
            <person name="Karasinski D."/>
            <person name="Kautmanova I."/>
            <person name="Kiss B."/>
            <person name="Kocsube S."/>
            <person name="Kotiranta H."/>
            <person name="LaButti K.M."/>
            <person name="Lechner B.E."/>
            <person name="Liimatainen K."/>
            <person name="Lipzen A."/>
            <person name="Lukacs Z."/>
            <person name="Mihaltcheva S."/>
            <person name="Morgado L.N."/>
            <person name="Niskanen T."/>
            <person name="Noordeloos M.E."/>
            <person name="Ohm R.A."/>
            <person name="Ortiz-Santana B."/>
            <person name="Ovrebo C."/>
            <person name="Racz N."/>
            <person name="Riley R."/>
            <person name="Savchenko A."/>
            <person name="Shiryaev A."/>
            <person name="Soop K."/>
            <person name="Spirin V."/>
            <person name="Szebenyi C."/>
            <person name="Tomsovsky M."/>
            <person name="Tulloss R.E."/>
            <person name="Uehling J."/>
            <person name="Grigoriev I.V."/>
            <person name="Vagvolgyi C."/>
            <person name="Papp T."/>
            <person name="Martin F.M."/>
            <person name="Miettinen O."/>
            <person name="Hibbett D.S."/>
            <person name="Nagy L.G."/>
        </authorList>
    </citation>
    <scope>NUCLEOTIDE SEQUENCE [LARGE SCALE GENOMIC DNA]</scope>
    <source>
        <strain evidence="5 6">CBS 121175</strain>
    </source>
</reference>
<dbReference type="Pfam" id="PF00135">
    <property type="entry name" value="COesterase"/>
    <property type="match status" value="1"/>
</dbReference>
<dbReference type="InterPro" id="IPR050309">
    <property type="entry name" value="Type-B_Carboxylest/Lipase"/>
</dbReference>
<dbReference type="PROSITE" id="PS00941">
    <property type="entry name" value="CARBOXYLESTERASE_B_2"/>
    <property type="match status" value="1"/>
</dbReference>
<evidence type="ECO:0000256" key="1">
    <source>
        <dbReference type="ARBA" id="ARBA00005964"/>
    </source>
</evidence>
<feature type="signal peptide" evidence="3">
    <location>
        <begin position="1"/>
        <end position="18"/>
    </location>
</feature>
<evidence type="ECO:0000313" key="6">
    <source>
        <dbReference type="Proteomes" id="UP000307440"/>
    </source>
</evidence>
<dbReference type="InterPro" id="IPR019819">
    <property type="entry name" value="Carboxylesterase_B_CS"/>
</dbReference>
<dbReference type="InterPro" id="IPR029058">
    <property type="entry name" value="AB_hydrolase_fold"/>
</dbReference>
<dbReference type="InterPro" id="IPR019826">
    <property type="entry name" value="Carboxylesterase_B_AS"/>
</dbReference>
<accession>A0A5C3LGM9</accession>
<dbReference type="PANTHER" id="PTHR11559">
    <property type="entry name" value="CARBOXYLESTERASE"/>
    <property type="match status" value="1"/>
</dbReference>